<keyword evidence="2" id="KW-1185">Reference proteome</keyword>
<reference evidence="1 2" key="1">
    <citation type="journal article" date="2018" name="Sci. Rep.">
        <title>Comparative genomics provides insights into the lifestyle and reveals functional heterogeneity of dark septate endophytic fungi.</title>
        <authorList>
            <person name="Knapp D.G."/>
            <person name="Nemeth J.B."/>
            <person name="Barry K."/>
            <person name="Hainaut M."/>
            <person name="Henrissat B."/>
            <person name="Johnson J."/>
            <person name="Kuo A."/>
            <person name="Lim J.H.P."/>
            <person name="Lipzen A."/>
            <person name="Nolan M."/>
            <person name="Ohm R.A."/>
            <person name="Tamas L."/>
            <person name="Grigoriev I.V."/>
            <person name="Spatafora J.W."/>
            <person name="Nagy L.G."/>
            <person name="Kovacs G.M."/>
        </authorList>
    </citation>
    <scope>NUCLEOTIDE SEQUENCE [LARGE SCALE GENOMIC DNA]</scope>
    <source>
        <strain evidence="1 2">DSE2036</strain>
    </source>
</reference>
<dbReference type="Proteomes" id="UP000244855">
    <property type="component" value="Unassembled WGS sequence"/>
</dbReference>
<evidence type="ECO:0000313" key="2">
    <source>
        <dbReference type="Proteomes" id="UP000244855"/>
    </source>
</evidence>
<dbReference type="PROSITE" id="PS51257">
    <property type="entry name" value="PROKAR_LIPOPROTEIN"/>
    <property type="match status" value="1"/>
</dbReference>
<accession>A0A2V1D319</accession>
<sequence length="56" mass="6130">MLPPDVRPPSTFPLLNNEATSQYPSYSMSSCSLSLSFVFSDVTSVIVKAEHDVHIS</sequence>
<name>A0A2V1D319_9PLEO</name>
<organism evidence="1 2">
    <name type="scientific">Periconia macrospinosa</name>
    <dbReference type="NCBI Taxonomy" id="97972"/>
    <lineage>
        <taxon>Eukaryota</taxon>
        <taxon>Fungi</taxon>
        <taxon>Dikarya</taxon>
        <taxon>Ascomycota</taxon>
        <taxon>Pezizomycotina</taxon>
        <taxon>Dothideomycetes</taxon>
        <taxon>Pleosporomycetidae</taxon>
        <taxon>Pleosporales</taxon>
        <taxon>Massarineae</taxon>
        <taxon>Periconiaceae</taxon>
        <taxon>Periconia</taxon>
    </lineage>
</organism>
<proteinExistence type="predicted"/>
<protein>
    <submittedName>
        <fullName evidence="1">Uncharacterized protein</fullName>
    </submittedName>
</protein>
<dbReference type="AlphaFoldDB" id="A0A2V1D319"/>
<evidence type="ECO:0000313" key="1">
    <source>
        <dbReference type="EMBL" id="PVH92421.1"/>
    </source>
</evidence>
<gene>
    <name evidence="1" type="ORF">DM02DRAFT_277258</name>
</gene>
<dbReference type="EMBL" id="KZ805685">
    <property type="protein sequence ID" value="PVH92421.1"/>
    <property type="molecule type" value="Genomic_DNA"/>
</dbReference>